<proteinExistence type="predicted"/>
<keyword evidence="2" id="KW-1185">Reference proteome</keyword>
<dbReference type="Proteomes" id="UP001281656">
    <property type="component" value="Unassembled WGS sequence"/>
</dbReference>
<evidence type="ECO:0000313" key="2">
    <source>
        <dbReference type="Proteomes" id="UP001281656"/>
    </source>
</evidence>
<reference evidence="1 2" key="1">
    <citation type="submission" date="2023-04" db="EMBL/GenBank/DDBJ databases">
        <title>Clostridium tannerae sp. nov., isolated from the fecal material of an alpaca.</title>
        <authorList>
            <person name="Miller S."/>
            <person name="Hendry M."/>
            <person name="King J."/>
            <person name="Sankaranarayanan K."/>
            <person name="Lawson P.A."/>
        </authorList>
    </citation>
    <scope>NUCLEOTIDE SEQUENCE [LARGE SCALE GENOMIC DNA]</scope>
    <source>
        <strain evidence="1 2">A1-XYC3</strain>
    </source>
</reference>
<sequence>MEAYEKRGIIKNQPDTWDKSAPTLKNVYDTYVNKKDLKEDKVWKNKFTLIIE</sequence>
<protein>
    <submittedName>
        <fullName evidence="1">Uncharacterized protein</fullName>
    </submittedName>
</protein>
<organism evidence="1 2">
    <name type="scientific">Clostridium tanneri</name>
    <dbReference type="NCBI Taxonomy" id="3037988"/>
    <lineage>
        <taxon>Bacteria</taxon>
        <taxon>Bacillati</taxon>
        <taxon>Bacillota</taxon>
        <taxon>Clostridia</taxon>
        <taxon>Eubacteriales</taxon>
        <taxon>Clostridiaceae</taxon>
        <taxon>Clostridium</taxon>
    </lineage>
</organism>
<dbReference type="RefSeq" id="WP_318799348.1">
    <property type="nucleotide sequence ID" value="NZ_JARUJP010000058.1"/>
</dbReference>
<evidence type="ECO:0000313" key="1">
    <source>
        <dbReference type="EMBL" id="MDW8803184.1"/>
    </source>
</evidence>
<dbReference type="EMBL" id="JARUJP010000058">
    <property type="protein sequence ID" value="MDW8803184.1"/>
    <property type="molecule type" value="Genomic_DNA"/>
</dbReference>
<accession>A0ABU4JYD1</accession>
<comment type="caution">
    <text evidence="1">The sequence shown here is derived from an EMBL/GenBank/DDBJ whole genome shotgun (WGS) entry which is preliminary data.</text>
</comment>
<gene>
    <name evidence="1" type="ORF">P8V03_18820</name>
</gene>
<name>A0ABU4JYD1_9CLOT</name>